<keyword evidence="1" id="KW-0732">Signal</keyword>
<evidence type="ECO:0000256" key="1">
    <source>
        <dbReference type="SAM" id="SignalP"/>
    </source>
</evidence>
<gene>
    <name evidence="2" type="ORF">CTEN210_14616</name>
</gene>
<keyword evidence="3" id="KW-1185">Reference proteome</keyword>
<dbReference type="SUPFAM" id="SSF53254">
    <property type="entry name" value="Phosphoglycerate mutase-like"/>
    <property type="match status" value="1"/>
</dbReference>
<dbReference type="AlphaFoldDB" id="A0AAD3D7D2"/>
<protein>
    <submittedName>
        <fullName evidence="2">Uncharacterized protein</fullName>
    </submittedName>
</protein>
<dbReference type="EMBL" id="BLLK01000061">
    <property type="protein sequence ID" value="GFH58140.1"/>
    <property type="molecule type" value="Genomic_DNA"/>
</dbReference>
<feature type="chain" id="PRO_5042194283" evidence="1">
    <location>
        <begin position="19"/>
        <end position="505"/>
    </location>
</feature>
<name>A0AAD3D7D2_9STRA</name>
<dbReference type="PANTHER" id="PTHR47580:SF1">
    <property type="entry name" value="PHOSPHOGLYCERATE MUTASE FAMILY PROTEIN"/>
    <property type="match status" value="1"/>
</dbReference>
<reference evidence="2 3" key="1">
    <citation type="journal article" date="2021" name="Sci. Rep.">
        <title>The genome of the diatom Chaetoceros tenuissimus carries an ancient integrated fragment of an extant virus.</title>
        <authorList>
            <person name="Hongo Y."/>
            <person name="Kimura K."/>
            <person name="Takaki Y."/>
            <person name="Yoshida Y."/>
            <person name="Baba S."/>
            <person name="Kobayashi G."/>
            <person name="Nagasaki K."/>
            <person name="Hano T."/>
            <person name="Tomaru Y."/>
        </authorList>
    </citation>
    <scope>NUCLEOTIDE SEQUENCE [LARGE SCALE GENOMIC DNA]</scope>
    <source>
        <strain evidence="2 3">NIES-3715</strain>
    </source>
</reference>
<evidence type="ECO:0000313" key="3">
    <source>
        <dbReference type="Proteomes" id="UP001054902"/>
    </source>
</evidence>
<accession>A0AAD3D7D2</accession>
<dbReference type="Gene3D" id="3.40.50.1240">
    <property type="entry name" value="Phosphoglycerate mutase-like"/>
    <property type="match status" value="1"/>
</dbReference>
<organism evidence="2 3">
    <name type="scientific">Chaetoceros tenuissimus</name>
    <dbReference type="NCBI Taxonomy" id="426638"/>
    <lineage>
        <taxon>Eukaryota</taxon>
        <taxon>Sar</taxon>
        <taxon>Stramenopiles</taxon>
        <taxon>Ochrophyta</taxon>
        <taxon>Bacillariophyta</taxon>
        <taxon>Coscinodiscophyceae</taxon>
        <taxon>Chaetocerotophycidae</taxon>
        <taxon>Chaetocerotales</taxon>
        <taxon>Chaetocerotaceae</taxon>
        <taxon>Chaetoceros</taxon>
    </lineage>
</organism>
<dbReference type="PANTHER" id="PTHR47580">
    <property type="entry name" value="PHOSPHOGLYCERATE MUTASE FAMILY PROTEIN"/>
    <property type="match status" value="1"/>
</dbReference>
<dbReference type="InterPro" id="IPR029033">
    <property type="entry name" value="His_PPase_superfam"/>
</dbReference>
<feature type="signal peptide" evidence="1">
    <location>
        <begin position="1"/>
        <end position="18"/>
    </location>
</feature>
<sequence>MILRLYLVFLVALPEVISFASHQEKKLMQRREVQLFTIKDGHRQDSKGNNELSRRNVLDSAMKSVLTFGAVLGPAFQAANAGLVQFPCDYDLMNTYHFMRAGESLLESQNLLSTNPLFLTNREDALSPLGIEQVNNAMNDMMMKDINPSVVKYSLAAKSIDTANMIANEMQVGRNRLIPEYTFMDPRGVGSWNMLPLSSTEDAIWAMDNDEGTLIHNDFVVTLINIKDSYKALFLIWETAGEEGKDARPPANDDGTANETLSEQVTRLRQLMSILETQFSGDEILLVFGDGTSPALLSSVMAGLPLNLVHQLDFQPGEVRYDVTKDSVLHYIENDVSPYHNERIDHGRKELKDLREKAKVPIVEDIEATRPVAVVKERPKSTNTNSGATPESTFPFIATGTAIAVSTSLATQKPDTDDENTEDIETIGTTNDNFESMPVSESPELIDMEKRIEIGTFDIPEMKRNEEEIMKEQIQIAEKAMNEYLNQDDGFEDWLSQMKTTIEEE</sequence>
<proteinExistence type="predicted"/>
<comment type="caution">
    <text evidence="2">The sequence shown here is derived from an EMBL/GenBank/DDBJ whole genome shotgun (WGS) entry which is preliminary data.</text>
</comment>
<evidence type="ECO:0000313" key="2">
    <source>
        <dbReference type="EMBL" id="GFH58140.1"/>
    </source>
</evidence>
<dbReference type="Proteomes" id="UP001054902">
    <property type="component" value="Unassembled WGS sequence"/>
</dbReference>